<evidence type="ECO:0000313" key="2">
    <source>
        <dbReference type="EMBL" id="VFJ70460.1"/>
    </source>
</evidence>
<evidence type="ECO:0000313" key="1">
    <source>
        <dbReference type="EMBL" id="VFJ61527.1"/>
    </source>
</evidence>
<protein>
    <submittedName>
        <fullName evidence="1">Uncharacterized protein</fullName>
    </submittedName>
</protein>
<accession>A0A450T4F2</accession>
<reference evidence="1" key="1">
    <citation type="submission" date="2019-02" db="EMBL/GenBank/DDBJ databases">
        <authorList>
            <person name="Gruber-Vodicka R. H."/>
            <person name="Seah K. B. B."/>
        </authorList>
    </citation>
    <scope>NUCLEOTIDE SEQUENCE</scope>
    <source>
        <strain evidence="2">BECK_BZ106</strain>
        <strain evidence="1">BECK_BZ15</strain>
    </source>
</reference>
<gene>
    <name evidence="1" type="ORF">BECKFW1821A_GA0114235_11148</name>
    <name evidence="2" type="ORF">BECKFW1821B_GA0114236_11886</name>
</gene>
<name>A0A450T4F2_9GAMM</name>
<dbReference type="EMBL" id="CAADFD010000188">
    <property type="protein sequence ID" value="VFJ70460.1"/>
    <property type="molecule type" value="Genomic_DNA"/>
</dbReference>
<organism evidence="1">
    <name type="scientific">Candidatus Kentrum sp. FW</name>
    <dbReference type="NCBI Taxonomy" id="2126338"/>
    <lineage>
        <taxon>Bacteria</taxon>
        <taxon>Pseudomonadati</taxon>
        <taxon>Pseudomonadota</taxon>
        <taxon>Gammaproteobacteria</taxon>
        <taxon>Candidatus Kentrum</taxon>
    </lineage>
</organism>
<proteinExistence type="predicted"/>
<dbReference type="EMBL" id="CAADEW010000114">
    <property type="protein sequence ID" value="VFJ61527.1"/>
    <property type="molecule type" value="Genomic_DNA"/>
</dbReference>
<dbReference type="AlphaFoldDB" id="A0A450T4F2"/>
<sequence length="47" mass="4950">MPYSNIDATLSLADVKVIKAAIDTILAKMPFPVNLTRPTSGARCSAS</sequence>